<evidence type="ECO:0000256" key="1">
    <source>
        <dbReference type="SAM" id="SignalP"/>
    </source>
</evidence>
<dbReference type="EMBL" id="JAJOZR010000010">
    <property type="protein sequence ID" value="MCD7110664.1"/>
    <property type="molecule type" value="Genomic_DNA"/>
</dbReference>
<feature type="signal peptide" evidence="1">
    <location>
        <begin position="1"/>
        <end position="27"/>
    </location>
</feature>
<evidence type="ECO:0000313" key="3">
    <source>
        <dbReference type="Proteomes" id="UP001139089"/>
    </source>
</evidence>
<dbReference type="Proteomes" id="UP001139089">
    <property type="component" value="Unassembled WGS sequence"/>
</dbReference>
<name>A0A9X1T226_9HYPH</name>
<comment type="caution">
    <text evidence="2">The sequence shown here is derived from an EMBL/GenBank/DDBJ whole genome shotgun (WGS) entry which is preliminary data.</text>
</comment>
<protein>
    <recommendedName>
        <fullName evidence="4">BA14K family protein</fullName>
    </recommendedName>
</protein>
<evidence type="ECO:0008006" key="4">
    <source>
        <dbReference type="Google" id="ProtNLM"/>
    </source>
</evidence>
<feature type="chain" id="PRO_5040976199" description="BA14K family protein" evidence="1">
    <location>
        <begin position="28"/>
        <end position="109"/>
    </location>
</feature>
<organism evidence="2 3">
    <name type="scientific">Rhizobium quercicola</name>
    <dbReference type="NCBI Taxonomy" id="2901226"/>
    <lineage>
        <taxon>Bacteria</taxon>
        <taxon>Pseudomonadati</taxon>
        <taxon>Pseudomonadota</taxon>
        <taxon>Alphaproteobacteria</taxon>
        <taxon>Hyphomicrobiales</taxon>
        <taxon>Rhizobiaceae</taxon>
        <taxon>Rhizobium/Agrobacterium group</taxon>
        <taxon>Rhizobium</taxon>
    </lineage>
</organism>
<dbReference type="RefSeq" id="WP_113150807.1">
    <property type="nucleotide sequence ID" value="NZ_JAJOZR010000010.1"/>
</dbReference>
<proteinExistence type="predicted"/>
<evidence type="ECO:0000313" key="2">
    <source>
        <dbReference type="EMBL" id="MCD7110664.1"/>
    </source>
</evidence>
<keyword evidence="1" id="KW-0732">Signal</keyword>
<keyword evidence="3" id="KW-1185">Reference proteome</keyword>
<sequence length="109" mass="12947">MTKMTHMLGAAAVAVVLGLTSFTTASAAPVVPAPVQLTSDAQLAQYRDRDERPRWKKRYERRHDRRVERHESRRGYWRGHRGYREARRGYRRHSDGYYYAPEVFRLIIR</sequence>
<reference evidence="2" key="1">
    <citation type="submission" date="2021-12" db="EMBL/GenBank/DDBJ databases">
        <authorList>
            <person name="Li Y."/>
        </authorList>
    </citation>
    <scope>NUCLEOTIDE SEQUENCE</scope>
    <source>
        <strain evidence="2">DKSPLA3</strain>
    </source>
</reference>
<dbReference type="AlphaFoldDB" id="A0A9X1T226"/>
<gene>
    <name evidence="2" type="ORF">LRX75_16650</name>
</gene>
<accession>A0A9X1T226</accession>